<comment type="catalytic activity">
    <reaction evidence="1">
        <text>S-ubiquitinyl-[E2 ubiquitin-conjugating enzyme]-L-cysteine + [acceptor protein]-L-lysine = [E2 ubiquitin-conjugating enzyme]-L-cysteine + N(6)-ubiquitinyl-[acceptor protein]-L-lysine.</text>
        <dbReference type="EC" id="2.3.2.27"/>
    </reaction>
</comment>
<feature type="region of interest" description="Disordered" evidence="12">
    <location>
        <begin position="138"/>
        <end position="223"/>
    </location>
</feature>
<dbReference type="InterPro" id="IPR045129">
    <property type="entry name" value="RNF123/RKP/RSPRY1"/>
</dbReference>
<dbReference type="EMBL" id="HBDZ01007784">
    <property type="protein sequence ID" value="CAD8239047.1"/>
    <property type="molecule type" value="Transcribed_RNA"/>
</dbReference>
<dbReference type="InterPro" id="IPR003877">
    <property type="entry name" value="SPRY_dom"/>
</dbReference>
<dbReference type="InterPro" id="IPR057987">
    <property type="entry name" value="TPR_RNF123/RKP"/>
</dbReference>
<name>A0A7R9TM40_9VIRI</name>
<dbReference type="SUPFAM" id="SSF49899">
    <property type="entry name" value="Concanavalin A-like lectins/glucanases"/>
    <property type="match status" value="1"/>
</dbReference>
<dbReference type="GO" id="GO:0008270">
    <property type="term" value="F:zinc ion binding"/>
    <property type="evidence" value="ECO:0007669"/>
    <property type="project" value="UniProtKB-KW"/>
</dbReference>
<evidence type="ECO:0000256" key="2">
    <source>
        <dbReference type="ARBA" id="ARBA00004496"/>
    </source>
</evidence>
<dbReference type="Pfam" id="PF25576">
    <property type="entry name" value="TPR_RNF123"/>
    <property type="match status" value="2"/>
</dbReference>
<dbReference type="CDD" id="cd16657">
    <property type="entry name" value="RING-Ubox_UBE4A"/>
    <property type="match status" value="1"/>
</dbReference>
<dbReference type="GO" id="GO:0016567">
    <property type="term" value="P:protein ubiquitination"/>
    <property type="evidence" value="ECO:0007669"/>
    <property type="project" value="UniProtKB-UniPathway"/>
</dbReference>
<feature type="compositionally biased region" description="Low complexity" evidence="12">
    <location>
        <begin position="825"/>
        <end position="834"/>
    </location>
</feature>
<dbReference type="PANTHER" id="PTHR13363:SF5">
    <property type="entry name" value="E3 UBIQUITIN-PROTEIN LIGASE RNF123"/>
    <property type="match status" value="1"/>
</dbReference>
<feature type="compositionally biased region" description="Low complexity" evidence="12">
    <location>
        <begin position="1571"/>
        <end position="1587"/>
    </location>
</feature>
<comment type="similarity">
    <text evidence="4">Belongs to the ubiquitin conjugation factor E4 family.</text>
</comment>
<dbReference type="InterPro" id="IPR013320">
    <property type="entry name" value="ConA-like_dom_sf"/>
</dbReference>
<evidence type="ECO:0000256" key="8">
    <source>
        <dbReference type="ARBA" id="ARBA00022723"/>
    </source>
</evidence>
<reference evidence="15" key="1">
    <citation type="submission" date="2021-01" db="EMBL/GenBank/DDBJ databases">
        <authorList>
            <person name="Corre E."/>
            <person name="Pelletier E."/>
            <person name="Niang G."/>
            <person name="Scheremetjew M."/>
            <person name="Finn R."/>
            <person name="Kale V."/>
            <person name="Holt S."/>
            <person name="Cochrane G."/>
            <person name="Meng A."/>
            <person name="Brown T."/>
            <person name="Cohen L."/>
        </authorList>
    </citation>
    <scope>NUCLEOTIDE SEQUENCE</scope>
    <source>
        <strain evidence="15">CCMP1413</strain>
    </source>
</reference>
<feature type="compositionally biased region" description="Low complexity" evidence="12">
    <location>
        <begin position="987"/>
        <end position="997"/>
    </location>
</feature>
<evidence type="ECO:0000256" key="12">
    <source>
        <dbReference type="SAM" id="MobiDB-lite"/>
    </source>
</evidence>
<dbReference type="InterPro" id="IPR001870">
    <property type="entry name" value="B30.2/SPRY"/>
</dbReference>
<feature type="domain" description="B30.2/SPRY" evidence="13">
    <location>
        <begin position="189"/>
        <end position="389"/>
    </location>
</feature>
<evidence type="ECO:0000259" key="14">
    <source>
        <dbReference type="PROSITE" id="PS51698"/>
    </source>
</evidence>
<organism evidence="15">
    <name type="scientific">Prasinoderma coloniale</name>
    <dbReference type="NCBI Taxonomy" id="156133"/>
    <lineage>
        <taxon>Eukaryota</taxon>
        <taxon>Viridiplantae</taxon>
        <taxon>Prasinodermophyta</taxon>
        <taxon>Prasinodermophyceae</taxon>
        <taxon>Prasinodermales</taxon>
        <taxon>Prasinodermaceae</taxon>
        <taxon>Prasinoderma</taxon>
    </lineage>
</organism>
<dbReference type="PROSITE" id="PS50188">
    <property type="entry name" value="B302_SPRY"/>
    <property type="match status" value="1"/>
</dbReference>
<sequence>MTRPDDDGVDAQQAPRGLALLLADDKGGVAGGSEADALSAAALAAAHGALQDGVGVIAQRMEVSAEALGEESLERELRYVLGAAGRPVGAGHADGDAGEWLSLVRRAKQGASAWPDFAMIQDAIDAHLEHLGADESCGEVGGSGQLAGPAAALANPTSGEKGAEAGAQEAAPGGDGDVTMAPSEEQVEPGGADEQDSAAPAHGSAPAQVPPGGAGAPGRFGILTPEGTRVRMEARSLSGRITFERSGRLESLSNFSSARANSCVYGGSWMYEITLGTSGIQQIGWATLSCPFTNEEGVGDAPNSFAYDGKRVRKWSVESSAYGQQWAKGDVIGCMIDLDAGEISYARNGVDMGVAFTGVKGFESGLAYFPALSLSHGEKCDVNFGDRPFLYPIDGFTPMQLPPPVADLKRGRYLADTLGRIMRASRGGGGGAGPDAPSPSSRGALGESHALLLCRTVCERLLPLVAASDYLVADAVLPMILGMLEPGCPQQLAEVEREVAAGGTTSALNDPSLGTHLVAHCINSIGATGEQSDVHKLLRALFDTVALRARSSLAFPIAEGAPTSSTFVALALAIARSDAAMDAWSVMPEFYGHMEGLLAMKAPNESDLQVILPATAMPPRRADSKHVSAWMDGVAGPLKPHQALNNDLKVALLRRVLVFKPPGQAVRGRRLFNFVESIVRKNRGATRNVPPPGLTDPTVLVSLYFALLQLMQPLLKSKLPLKWKPSNLLPRYADDLDYPRIGGALGHLRKHAVASEEQMRSMPAIEVFGATAEAQLAAANGALTGRLVKGVRDPDEDEDGAAGDRDGDQGEGEEMATDIDRPRFPGAGPAAGPAEGSDASQGLTGAVAGRENSAKLTDSRTPLELVHGREDATPADFTVDESFELLDAVIVLYHIAVCQGFKQASWFHAQQQASVANLSETERSLDEREAVAAREAERSAEAMESEGAQGGDEGVAAADSPGTGGAVSSGDTAGSSEGNHLAGGGDLDSSGSGRADGVAARPPAPTPSMTAAESALEDLRRARDALRDDAIASVRAAAYQRVTLQSSHMQTNVLAITGLIARLLISLSSRSDLWAWVPECYIETLLDAFHAMRRSDPTCMAAFSTKDTTVASIVTFLTIHADDRRIINPDVRDIVLQSASVLLQYSDYLAAFQESQIGKSHMMRALFACFDQRFWIPAANIMLRLSRARGFHPKYSRSQQYAGSGHIYRCSMRAELAKSEVCKVFMDRALNTLNWTVSEFHMSMKELADARANSAQSDFPQVLLGGRAPQGADGGGAGAGVARTGGGGPGIAVGAARAGAAGAAAPPPSMLSPQQNQMMRKCNIMYELSVNLLCLLEVISIECPRVLLGGNGGTQGSALSLGRLAEVLAFVLTLTTAGKGAALFNDTLAQRAPQLSKISRTGILGPVTSILVTLHMAARHFKSAETPAEALATSRGDAILPCIEYLQGLSANTSSMSTNPEHVHRTELIGLHAAVQASLDLNAEPDEAPDEFVDPICSEIMRDPVKLPSSGVVCERSVIERHLLTDSSDPFNRSELTLDMLVPQAELKARIDDWLSEERTRRSSLKEEAASAKATAATLTQTAGAAKKTTDKSPAAVEEQLMSDAEEVARSEAAMMDVDD</sequence>
<dbReference type="Gene3D" id="2.60.120.920">
    <property type="match status" value="1"/>
</dbReference>
<keyword evidence="6" id="KW-0963">Cytoplasm</keyword>
<comment type="subcellular location">
    <subcellularLocation>
        <location evidence="2">Cytoplasm</location>
    </subcellularLocation>
</comment>
<evidence type="ECO:0000256" key="7">
    <source>
        <dbReference type="ARBA" id="ARBA00022679"/>
    </source>
</evidence>
<dbReference type="SUPFAM" id="SSF57850">
    <property type="entry name" value="RING/U-box"/>
    <property type="match status" value="1"/>
</dbReference>
<dbReference type="PROSITE" id="PS51698">
    <property type="entry name" value="U_BOX"/>
    <property type="match status" value="1"/>
</dbReference>
<feature type="domain" description="U-box" evidence="14">
    <location>
        <begin position="1487"/>
        <end position="1561"/>
    </location>
</feature>
<evidence type="ECO:0000256" key="11">
    <source>
        <dbReference type="ARBA" id="ARBA00022833"/>
    </source>
</evidence>
<keyword evidence="7" id="KW-0808">Transferase</keyword>
<dbReference type="GO" id="GO:0061630">
    <property type="term" value="F:ubiquitin protein ligase activity"/>
    <property type="evidence" value="ECO:0007669"/>
    <property type="project" value="UniProtKB-EC"/>
</dbReference>
<dbReference type="Gene3D" id="3.30.40.10">
    <property type="entry name" value="Zinc/RING finger domain, C3HC4 (zinc finger)"/>
    <property type="match status" value="1"/>
</dbReference>
<evidence type="ECO:0000259" key="13">
    <source>
        <dbReference type="PROSITE" id="PS50188"/>
    </source>
</evidence>
<evidence type="ECO:0000256" key="10">
    <source>
        <dbReference type="ARBA" id="ARBA00022786"/>
    </source>
</evidence>
<dbReference type="SMART" id="SM00504">
    <property type="entry name" value="Ubox"/>
    <property type="match status" value="1"/>
</dbReference>
<feature type="region of interest" description="Disordered" evidence="12">
    <location>
        <begin position="919"/>
        <end position="1012"/>
    </location>
</feature>
<feature type="region of interest" description="Disordered" evidence="12">
    <location>
        <begin position="789"/>
        <end position="843"/>
    </location>
</feature>
<feature type="compositionally biased region" description="Basic and acidic residues" evidence="12">
    <location>
        <begin position="920"/>
        <end position="941"/>
    </location>
</feature>
<comment type="pathway">
    <text evidence="3">Protein modification; protein ubiquitination.</text>
</comment>
<dbReference type="InterPro" id="IPR003613">
    <property type="entry name" value="Ubox_domain"/>
</dbReference>
<protein>
    <recommendedName>
        <fullName evidence="5">RING-type E3 ubiquitin transferase</fullName>
        <ecNumber evidence="5">2.3.2.27</ecNumber>
    </recommendedName>
</protein>
<evidence type="ECO:0000313" key="15">
    <source>
        <dbReference type="EMBL" id="CAD8239047.1"/>
    </source>
</evidence>
<keyword evidence="10" id="KW-0833">Ubl conjugation pathway</keyword>
<keyword evidence="9" id="KW-0863">Zinc-finger</keyword>
<dbReference type="InterPro" id="IPR013083">
    <property type="entry name" value="Znf_RING/FYVE/PHD"/>
</dbReference>
<evidence type="ECO:0000256" key="4">
    <source>
        <dbReference type="ARBA" id="ARBA00007434"/>
    </source>
</evidence>
<evidence type="ECO:0000256" key="6">
    <source>
        <dbReference type="ARBA" id="ARBA00022490"/>
    </source>
</evidence>
<dbReference type="InterPro" id="IPR043136">
    <property type="entry name" value="B30.2/SPRY_sf"/>
</dbReference>
<accession>A0A7R9TM40</accession>
<dbReference type="EC" id="2.3.2.27" evidence="5"/>
<feature type="region of interest" description="Disordered" evidence="12">
    <location>
        <begin position="1563"/>
        <end position="1620"/>
    </location>
</feature>
<gene>
    <name evidence="15" type="ORF">PCOL08062_LOCUS5956</name>
</gene>
<dbReference type="GO" id="GO:0005737">
    <property type="term" value="C:cytoplasm"/>
    <property type="evidence" value="ECO:0007669"/>
    <property type="project" value="UniProtKB-SubCell"/>
</dbReference>
<dbReference type="Pfam" id="PF04564">
    <property type="entry name" value="U-box"/>
    <property type="match status" value="1"/>
</dbReference>
<evidence type="ECO:0000256" key="9">
    <source>
        <dbReference type="ARBA" id="ARBA00022771"/>
    </source>
</evidence>
<dbReference type="GO" id="GO:0051603">
    <property type="term" value="P:proteolysis involved in protein catabolic process"/>
    <property type="evidence" value="ECO:0007669"/>
    <property type="project" value="TreeGrafter"/>
</dbReference>
<dbReference type="PANTHER" id="PTHR13363">
    <property type="entry name" value="RING FINGER AND SRY DOMAIN-CONTAINING"/>
    <property type="match status" value="1"/>
</dbReference>
<feature type="compositionally biased region" description="Polar residues" evidence="12">
    <location>
        <begin position="969"/>
        <end position="978"/>
    </location>
</feature>
<keyword evidence="8" id="KW-0479">Metal-binding</keyword>
<evidence type="ECO:0000256" key="1">
    <source>
        <dbReference type="ARBA" id="ARBA00000900"/>
    </source>
</evidence>
<evidence type="ECO:0000256" key="5">
    <source>
        <dbReference type="ARBA" id="ARBA00012483"/>
    </source>
</evidence>
<keyword evidence="11" id="KW-0862">Zinc</keyword>
<proteinExistence type="inferred from homology"/>
<dbReference type="Pfam" id="PF00622">
    <property type="entry name" value="SPRY"/>
    <property type="match status" value="1"/>
</dbReference>
<evidence type="ECO:0000256" key="3">
    <source>
        <dbReference type="ARBA" id="ARBA00004906"/>
    </source>
</evidence>
<dbReference type="UniPathway" id="UPA00143"/>
<feature type="compositionally biased region" description="Acidic residues" evidence="12">
    <location>
        <begin position="185"/>
        <end position="196"/>
    </location>
</feature>
<dbReference type="FunFam" id="3.30.40.10:FF:000055">
    <property type="entry name" value="Ubiquitin conjugation factor e4 a"/>
    <property type="match status" value="1"/>
</dbReference>
<dbReference type="SMART" id="SM00449">
    <property type="entry name" value="SPRY"/>
    <property type="match status" value="1"/>
</dbReference>